<organism evidence="2 3">
    <name type="scientific">Gracilibacillus halotolerans</name>
    <dbReference type="NCBI Taxonomy" id="74386"/>
    <lineage>
        <taxon>Bacteria</taxon>
        <taxon>Bacillati</taxon>
        <taxon>Bacillota</taxon>
        <taxon>Bacilli</taxon>
        <taxon>Bacillales</taxon>
        <taxon>Bacillaceae</taxon>
        <taxon>Gracilibacillus</taxon>
    </lineage>
</organism>
<dbReference type="GO" id="GO:0047700">
    <property type="term" value="F:beta-glucoside kinase activity"/>
    <property type="evidence" value="ECO:0007669"/>
    <property type="project" value="UniProtKB-EC"/>
</dbReference>
<dbReference type="InterPro" id="IPR000600">
    <property type="entry name" value="ROK"/>
</dbReference>
<comment type="similarity">
    <text evidence="1">Belongs to the ROK (NagC/XylR) family.</text>
</comment>
<dbReference type="EMBL" id="JACHON010000002">
    <property type="protein sequence ID" value="MBB6512250.1"/>
    <property type="molecule type" value="Genomic_DNA"/>
</dbReference>
<dbReference type="PANTHER" id="PTHR18964">
    <property type="entry name" value="ROK (REPRESSOR, ORF, KINASE) FAMILY"/>
    <property type="match status" value="1"/>
</dbReference>
<dbReference type="Pfam" id="PF00480">
    <property type="entry name" value="ROK"/>
    <property type="match status" value="1"/>
</dbReference>
<reference evidence="2 3" key="1">
    <citation type="submission" date="2020-08" db="EMBL/GenBank/DDBJ databases">
        <title>Genomic Encyclopedia of Type Strains, Phase IV (KMG-IV): sequencing the most valuable type-strain genomes for metagenomic binning, comparative biology and taxonomic classification.</title>
        <authorList>
            <person name="Goeker M."/>
        </authorList>
    </citation>
    <scope>NUCLEOTIDE SEQUENCE [LARGE SCALE GENOMIC DNA]</scope>
    <source>
        <strain evidence="2 3">DSM 11805</strain>
    </source>
</reference>
<keyword evidence="3" id="KW-1185">Reference proteome</keyword>
<dbReference type="SUPFAM" id="SSF53067">
    <property type="entry name" value="Actin-like ATPase domain"/>
    <property type="match status" value="1"/>
</dbReference>
<dbReference type="AlphaFoldDB" id="A0A841RE26"/>
<dbReference type="Gene3D" id="3.30.420.40">
    <property type="match status" value="2"/>
</dbReference>
<sequence length="294" mass="32250">MSKKYLCFDIGGTRVKYGVLDDKMCFLYKDSYRTRRDTTNDFIADFSQVVSEITQQYTIEKIGISFPGFINPQTGYAQFAGAFDILHGNNIKKLLSENVEIPIVIENDANCATLAEKLTGNAVGCDNFICLTIGTGIGGGIFVNGKIVNGSSFKAGEFGLMIVDGMENGYQNLHSIASTSALIQQYKTLKNLPEAQSVKGEEVFSNAKNDAAVARIMEKWFDYVSYGIFNLAATLNPEKILIGGAISSRTDLYTQLTRSLNKIPSWKDIEVPIEPCCHLNDAGMLGALYKCMEG</sequence>
<dbReference type="PANTHER" id="PTHR18964:SF165">
    <property type="entry name" value="BETA-GLUCOSIDE KINASE"/>
    <property type="match status" value="1"/>
</dbReference>
<evidence type="ECO:0000256" key="1">
    <source>
        <dbReference type="ARBA" id="ARBA00006479"/>
    </source>
</evidence>
<dbReference type="Proteomes" id="UP000572212">
    <property type="component" value="Unassembled WGS sequence"/>
</dbReference>
<proteinExistence type="inferred from homology"/>
<gene>
    <name evidence="2" type="ORF">GGQ92_001031</name>
</gene>
<dbReference type="InterPro" id="IPR043129">
    <property type="entry name" value="ATPase_NBD"/>
</dbReference>
<protein>
    <submittedName>
        <fullName evidence="2">Beta-glucoside kinase</fullName>
        <ecNumber evidence="2">2.7.1.85</ecNumber>
    </submittedName>
</protein>
<evidence type="ECO:0000313" key="2">
    <source>
        <dbReference type="EMBL" id="MBB6512250.1"/>
    </source>
</evidence>
<dbReference type="EC" id="2.7.1.85" evidence="2"/>
<comment type="caution">
    <text evidence="2">The sequence shown here is derived from an EMBL/GenBank/DDBJ whole genome shotgun (WGS) entry which is preliminary data.</text>
</comment>
<accession>A0A841RE26</accession>
<keyword evidence="2" id="KW-0418">Kinase</keyword>
<dbReference type="RefSeq" id="WP_184245275.1">
    <property type="nucleotide sequence ID" value="NZ_BAAACU010000002.1"/>
</dbReference>
<evidence type="ECO:0000313" key="3">
    <source>
        <dbReference type="Proteomes" id="UP000572212"/>
    </source>
</evidence>
<name>A0A841RE26_9BACI</name>
<keyword evidence="2" id="KW-0808">Transferase</keyword>